<sequence>MLAFSPSKFREHYGTLLGCFQLDTFFNFIADCTEHSNTHQYCNYDINKSGFIQESDEMYRYSLIVLQTIYIILHFTTIVNGSPNLSYQRRGKANVYRPTDCDGILEHECRMVYHAWNQGKSMNLSVWDHGCHQIDVHQEPAPAPKTKVTILLNQPYDPVVVEIQSKYFLPPKVKYGNNTEKFLGMRLGGLLDVATCDNKGKNQRCIKDFKC</sequence>
<keyword evidence="2" id="KW-1185">Reference proteome</keyword>
<organism evidence="1 2">
    <name type="scientific">Hymenoscyphus fraxineus</name>
    <dbReference type="NCBI Taxonomy" id="746836"/>
    <lineage>
        <taxon>Eukaryota</taxon>
        <taxon>Fungi</taxon>
        <taxon>Dikarya</taxon>
        <taxon>Ascomycota</taxon>
        <taxon>Pezizomycotina</taxon>
        <taxon>Leotiomycetes</taxon>
        <taxon>Helotiales</taxon>
        <taxon>Helotiaceae</taxon>
        <taxon>Hymenoscyphus</taxon>
    </lineage>
</organism>
<reference evidence="1" key="1">
    <citation type="submission" date="2021-07" db="EMBL/GenBank/DDBJ databases">
        <authorList>
            <person name="Durling M."/>
        </authorList>
    </citation>
    <scope>NUCLEOTIDE SEQUENCE</scope>
</reference>
<dbReference type="Proteomes" id="UP000696280">
    <property type="component" value="Unassembled WGS sequence"/>
</dbReference>
<name>A0A9N9KW00_9HELO</name>
<dbReference type="AlphaFoldDB" id="A0A9N9KW00"/>
<evidence type="ECO:0000313" key="2">
    <source>
        <dbReference type="Proteomes" id="UP000696280"/>
    </source>
</evidence>
<gene>
    <name evidence="1" type="ORF">HYFRA_00009225</name>
</gene>
<proteinExistence type="predicted"/>
<dbReference type="EMBL" id="CAJVRL010000055">
    <property type="protein sequence ID" value="CAG8954121.1"/>
    <property type="molecule type" value="Genomic_DNA"/>
</dbReference>
<protein>
    <submittedName>
        <fullName evidence="1">Uncharacterized protein</fullName>
    </submittedName>
</protein>
<accession>A0A9N9KW00</accession>
<evidence type="ECO:0000313" key="1">
    <source>
        <dbReference type="EMBL" id="CAG8954121.1"/>
    </source>
</evidence>
<comment type="caution">
    <text evidence="1">The sequence shown here is derived from an EMBL/GenBank/DDBJ whole genome shotgun (WGS) entry which is preliminary data.</text>
</comment>